<dbReference type="AlphaFoldDB" id="A0A1H7KH83"/>
<gene>
    <name evidence="1" type="ORF">SAMN04515666_102182</name>
</gene>
<dbReference type="RefSeq" id="WP_091830998.1">
    <property type="nucleotide sequence ID" value="NZ_FOAN01000002.1"/>
</dbReference>
<dbReference type="OrthoDB" id="7864982at2"/>
<name>A0A1H7KH83_9HYPH</name>
<reference evidence="2" key="1">
    <citation type="submission" date="2016-10" db="EMBL/GenBank/DDBJ databases">
        <authorList>
            <person name="Varghese N."/>
            <person name="Submissions S."/>
        </authorList>
    </citation>
    <scope>NUCLEOTIDE SEQUENCE [LARGE SCALE GENOMIC DNA]</scope>
    <source>
        <strain evidence="2">LMG 26383,CCUG 61248,R- 45681</strain>
    </source>
</reference>
<protein>
    <recommendedName>
        <fullName evidence="3">Peptidase propeptide and YPEB domain-containing protein</fullName>
    </recommendedName>
</protein>
<evidence type="ECO:0008006" key="3">
    <source>
        <dbReference type="Google" id="ProtNLM"/>
    </source>
</evidence>
<sequence>MAMMLLDPNVAILALVTATASPVEPVDAAPPIACLSAQETREAVSDGKVMQPAVASRHAREAAPGEVLRIRLCRQGDEFVYVVTTMKRDGRVARVTLDGASGKVADIR</sequence>
<evidence type="ECO:0000313" key="2">
    <source>
        <dbReference type="Proteomes" id="UP000199664"/>
    </source>
</evidence>
<organism evidence="1 2">
    <name type="scientific">Bosea lupini</name>
    <dbReference type="NCBI Taxonomy" id="1036779"/>
    <lineage>
        <taxon>Bacteria</taxon>
        <taxon>Pseudomonadati</taxon>
        <taxon>Pseudomonadota</taxon>
        <taxon>Alphaproteobacteria</taxon>
        <taxon>Hyphomicrobiales</taxon>
        <taxon>Boseaceae</taxon>
        <taxon>Bosea</taxon>
    </lineage>
</organism>
<dbReference type="Proteomes" id="UP000199664">
    <property type="component" value="Unassembled WGS sequence"/>
</dbReference>
<evidence type="ECO:0000313" key="1">
    <source>
        <dbReference type="EMBL" id="SEK85317.1"/>
    </source>
</evidence>
<dbReference type="EMBL" id="FOAN01000002">
    <property type="protein sequence ID" value="SEK85317.1"/>
    <property type="molecule type" value="Genomic_DNA"/>
</dbReference>
<dbReference type="STRING" id="1036779.SAMN04515666_102182"/>
<keyword evidence="2" id="KW-1185">Reference proteome</keyword>
<proteinExistence type="predicted"/>
<accession>A0A1H7KH83</accession>